<dbReference type="VEuPathDB" id="TriTrypDB:TcYC6_0078580"/>
<dbReference type="Pfam" id="PF25365">
    <property type="entry name" value="DUF7881_N"/>
    <property type="match status" value="1"/>
</dbReference>
<protein>
    <submittedName>
        <fullName evidence="4">Uncharacterized protein</fullName>
    </submittedName>
</protein>
<dbReference type="VEuPathDB" id="TriTrypDB:TcBrA4_0005180"/>
<feature type="domain" description="DUF7881" evidence="2">
    <location>
        <begin position="7"/>
        <end position="140"/>
    </location>
</feature>
<reference evidence="3 6" key="2">
    <citation type="journal article" date="2019" name="Genome Biol. Evol.">
        <title>Nanopore Sequencing Significantly Improves Genome Assembly of the Protozoan Parasite Trypanosoma cruzi.</title>
        <authorList>
            <person name="Diaz-Viraque F."/>
            <person name="Pita S."/>
            <person name="Greif G."/>
            <person name="de Souza R.C.M."/>
            <person name="Iraola G."/>
            <person name="Robello C."/>
        </authorList>
    </citation>
    <scope>NUCLEOTIDE SEQUENCE [LARGE SCALE GENOMIC DNA]</scope>
    <source>
        <strain evidence="3 6">Berenice</strain>
    </source>
</reference>
<organism evidence="4 5">
    <name type="scientific">Trypanosoma cruzi</name>
    <dbReference type="NCBI Taxonomy" id="5693"/>
    <lineage>
        <taxon>Eukaryota</taxon>
        <taxon>Discoba</taxon>
        <taxon>Euglenozoa</taxon>
        <taxon>Kinetoplastea</taxon>
        <taxon>Metakinetoplastina</taxon>
        <taxon>Trypanosomatida</taxon>
        <taxon>Trypanosomatidae</taxon>
        <taxon>Trypanosoma</taxon>
        <taxon>Schizotrypanum</taxon>
    </lineage>
</organism>
<dbReference type="VEuPathDB" id="TriTrypDB:ECC02_008048"/>
<dbReference type="SMR" id="A0A2V2WSP0"/>
<comment type="caution">
    <text evidence="4">The sequence shown here is derived from an EMBL/GenBank/DDBJ whole genome shotgun (WGS) entry which is preliminary data.</text>
</comment>
<dbReference type="OMA" id="EIACCIS"/>
<dbReference type="Pfam" id="PF25363">
    <property type="entry name" value="DUF7881_C"/>
    <property type="match status" value="1"/>
</dbReference>
<proteinExistence type="predicted"/>
<dbReference type="OrthoDB" id="270316at2759"/>
<dbReference type="VEuPathDB" id="TriTrypDB:TcG_01173"/>
<dbReference type="EMBL" id="PRFC01000058">
    <property type="protein sequence ID" value="PWV11571.1"/>
    <property type="molecule type" value="Genomic_DNA"/>
</dbReference>
<accession>A0A2V2WSP0</accession>
<evidence type="ECO:0000313" key="5">
    <source>
        <dbReference type="Proteomes" id="UP000246078"/>
    </source>
</evidence>
<dbReference type="VEuPathDB" id="TriTrypDB:Tc_MARK_8708"/>
<dbReference type="VEuPathDB" id="TriTrypDB:C4B63_13g35"/>
<dbReference type="AlphaFoldDB" id="A0A2V2WSP0"/>
<dbReference type="VEuPathDB" id="TriTrypDB:TCSYLVIO_001055"/>
<dbReference type="VEuPathDB" id="TriTrypDB:TcCLB.509215.20"/>
<dbReference type="Proteomes" id="UP000246078">
    <property type="component" value="Unassembled WGS sequence"/>
</dbReference>
<dbReference type="VEuPathDB" id="TriTrypDB:TcCL_ESM02652"/>
<evidence type="ECO:0000259" key="1">
    <source>
        <dbReference type="Pfam" id="PF25363"/>
    </source>
</evidence>
<evidence type="ECO:0000259" key="2">
    <source>
        <dbReference type="Pfam" id="PF25365"/>
    </source>
</evidence>
<name>A0A2V2WSP0_TRYCR</name>
<dbReference type="EMBL" id="JABDHM010000081">
    <property type="protein sequence ID" value="KAF5218966.1"/>
    <property type="molecule type" value="Genomic_DNA"/>
</dbReference>
<evidence type="ECO:0000313" key="4">
    <source>
        <dbReference type="EMBL" id="PWV11571.1"/>
    </source>
</evidence>
<dbReference type="VEuPathDB" id="TriTrypDB:BCY84_16301"/>
<dbReference type="VEuPathDB" id="TriTrypDB:TCDM_06059"/>
<dbReference type="InterPro" id="IPR059038">
    <property type="entry name" value="DUF7881_C"/>
</dbReference>
<evidence type="ECO:0000313" key="3">
    <source>
        <dbReference type="EMBL" id="KAF5218966.1"/>
    </source>
</evidence>
<dbReference type="VEuPathDB" id="TriTrypDB:TcCLB.510259.30"/>
<gene>
    <name evidence="4" type="ORF">C3747_58g314</name>
    <name evidence="3" type="ORF">ECC02_008048</name>
</gene>
<evidence type="ECO:0000313" key="6">
    <source>
        <dbReference type="Proteomes" id="UP000583944"/>
    </source>
</evidence>
<reference evidence="4 5" key="1">
    <citation type="journal article" date="2018" name="Microb. Genom.">
        <title>Expanding an expanded genome: long-read sequencing of Trypanosoma cruzi.</title>
        <authorList>
            <person name="Berna L."/>
            <person name="Rodriguez M."/>
            <person name="Chiribao M.L."/>
            <person name="Parodi-Talice A."/>
            <person name="Pita S."/>
            <person name="Rijo G."/>
            <person name="Alvarez-Valin F."/>
            <person name="Robello C."/>
        </authorList>
    </citation>
    <scope>NUCLEOTIDE SEQUENCE [LARGE SCALE GENOMIC DNA]</scope>
    <source>
        <strain evidence="4 5">TCC</strain>
    </source>
</reference>
<dbReference type="InterPro" id="IPR059037">
    <property type="entry name" value="DUF7881_N"/>
</dbReference>
<dbReference type="VEuPathDB" id="TriTrypDB:C3747_58g314"/>
<feature type="domain" description="DUF7881" evidence="1">
    <location>
        <begin position="141"/>
        <end position="265"/>
    </location>
</feature>
<dbReference type="Proteomes" id="UP000583944">
    <property type="component" value="Unassembled WGS sequence"/>
</dbReference>
<reference evidence="3" key="3">
    <citation type="submission" date="2020-04" db="EMBL/GenBank/DDBJ databases">
        <authorList>
            <person name="Diaz Viraque F."/>
        </authorList>
    </citation>
    <scope>NUCLEOTIDE SEQUENCE</scope>
    <source>
        <strain evidence="3">Berenice</strain>
    </source>
</reference>
<sequence>MKSTMGRSSVVSFTFPSVKALSCCLRYLCIQSSTIKIIFSNRTGSSEMRLSGTNIPECSFSEIVIEVFDNDGMPGAATDNITGVKKDFSWAVDGPLLLRTLRLFEGCDSLTLELGHDLTSVFIYENECERWARIGALHDLGPILNIEHEITLLHRIHDIQSFCHIVRFIATSQEANCTIALRFDSLQSYIELKTSNTTGSALVDGEMLQCQVEGRAGTAELFGFAELAMRVSSSATLFVGFGVDSLAMFRLDWQSVSSERSSAFLYFSSG</sequence>